<gene>
    <name evidence="2" type="ORF">LIER_44092</name>
</gene>
<sequence>MQSLGLLVVPSPVVPPPVIPSPVVTSSTPTTTPVPAAIPVPVIPTKVNRLKTRFKNRQNAQSKASLPKQGTNIVEGSSSEVNASIDKVPPPLNKGKGLRGVDKGKAIVSQIAVVSPNSFETLADDISDTPMGDPAPPVLKIADHEEGVWQHVTRKGSANGRGGAVSSSVSPCR</sequence>
<evidence type="ECO:0000313" key="2">
    <source>
        <dbReference type="EMBL" id="GAA0149887.1"/>
    </source>
</evidence>
<feature type="compositionally biased region" description="Polar residues" evidence="1">
    <location>
        <begin position="57"/>
        <end position="82"/>
    </location>
</feature>
<dbReference type="AlphaFoldDB" id="A0AAV3PDS1"/>
<dbReference type="Proteomes" id="UP001454036">
    <property type="component" value="Unassembled WGS sequence"/>
</dbReference>
<accession>A0AAV3PDS1</accession>
<proteinExistence type="predicted"/>
<evidence type="ECO:0000256" key="1">
    <source>
        <dbReference type="SAM" id="MobiDB-lite"/>
    </source>
</evidence>
<reference evidence="2 3" key="1">
    <citation type="submission" date="2024-01" db="EMBL/GenBank/DDBJ databases">
        <title>The complete chloroplast genome sequence of Lithospermum erythrorhizon: insights into the phylogenetic relationship among Boraginaceae species and the maternal lineages of purple gromwells.</title>
        <authorList>
            <person name="Okada T."/>
            <person name="Watanabe K."/>
        </authorList>
    </citation>
    <scope>NUCLEOTIDE SEQUENCE [LARGE SCALE GENOMIC DNA]</scope>
</reference>
<protein>
    <submittedName>
        <fullName evidence="2">Uncharacterized protein</fullName>
    </submittedName>
</protein>
<comment type="caution">
    <text evidence="2">The sequence shown here is derived from an EMBL/GenBank/DDBJ whole genome shotgun (WGS) entry which is preliminary data.</text>
</comment>
<dbReference type="EMBL" id="BAABME010047571">
    <property type="protein sequence ID" value="GAA0149887.1"/>
    <property type="molecule type" value="Genomic_DNA"/>
</dbReference>
<evidence type="ECO:0000313" key="3">
    <source>
        <dbReference type="Proteomes" id="UP001454036"/>
    </source>
</evidence>
<feature type="region of interest" description="Disordered" evidence="1">
    <location>
        <begin position="154"/>
        <end position="173"/>
    </location>
</feature>
<feature type="region of interest" description="Disordered" evidence="1">
    <location>
        <begin position="57"/>
        <end position="97"/>
    </location>
</feature>
<organism evidence="2 3">
    <name type="scientific">Lithospermum erythrorhizon</name>
    <name type="common">Purple gromwell</name>
    <name type="synonym">Lithospermum officinale var. erythrorhizon</name>
    <dbReference type="NCBI Taxonomy" id="34254"/>
    <lineage>
        <taxon>Eukaryota</taxon>
        <taxon>Viridiplantae</taxon>
        <taxon>Streptophyta</taxon>
        <taxon>Embryophyta</taxon>
        <taxon>Tracheophyta</taxon>
        <taxon>Spermatophyta</taxon>
        <taxon>Magnoliopsida</taxon>
        <taxon>eudicotyledons</taxon>
        <taxon>Gunneridae</taxon>
        <taxon>Pentapetalae</taxon>
        <taxon>asterids</taxon>
        <taxon>lamiids</taxon>
        <taxon>Boraginales</taxon>
        <taxon>Boraginaceae</taxon>
        <taxon>Boraginoideae</taxon>
        <taxon>Lithospermeae</taxon>
        <taxon>Lithospermum</taxon>
    </lineage>
</organism>
<name>A0AAV3PDS1_LITER</name>
<keyword evidence="3" id="KW-1185">Reference proteome</keyword>